<dbReference type="Proteomes" id="UP000651156">
    <property type="component" value="Unassembled WGS sequence"/>
</dbReference>
<dbReference type="Gene3D" id="2.160.20.80">
    <property type="entry name" value="E3 ubiquitin-protein ligase SopA"/>
    <property type="match status" value="1"/>
</dbReference>
<dbReference type="EMBL" id="JADEWN010000062">
    <property type="protein sequence ID" value="MBE9192698.1"/>
    <property type="molecule type" value="Genomic_DNA"/>
</dbReference>
<dbReference type="InterPro" id="IPR051082">
    <property type="entry name" value="Pentapeptide-BTB/POZ_domain"/>
</dbReference>
<dbReference type="InterPro" id="IPR001646">
    <property type="entry name" value="5peptide_repeat"/>
</dbReference>
<organism evidence="1 2">
    <name type="scientific">Gloeocapsopsis crepidinum LEGE 06123</name>
    <dbReference type="NCBI Taxonomy" id="588587"/>
    <lineage>
        <taxon>Bacteria</taxon>
        <taxon>Bacillati</taxon>
        <taxon>Cyanobacteriota</taxon>
        <taxon>Cyanophyceae</taxon>
        <taxon>Oscillatoriophycideae</taxon>
        <taxon>Chroococcales</taxon>
        <taxon>Chroococcaceae</taxon>
        <taxon>Gloeocapsopsis</taxon>
    </lineage>
</organism>
<keyword evidence="2" id="KW-1185">Reference proteome</keyword>
<dbReference type="Pfam" id="PF00805">
    <property type="entry name" value="Pentapeptide"/>
    <property type="match status" value="1"/>
</dbReference>
<dbReference type="PANTHER" id="PTHR14136">
    <property type="entry name" value="BTB_POZ DOMAIN-CONTAINING PROTEIN KCTD9"/>
    <property type="match status" value="1"/>
</dbReference>
<sequence>MYQAWQVITAAYDQSGSGGRIEALEFLNSTPRRIPWFWLEWEQQSLAGLAAQKAYLVSIQLSDAILINANLQQAILAKANLQQATLLKANLQESILEEANLQKTNLAGANLQNADLAGANLQETVLAGANLYQANIQVVDLRRAKYTDKSTTSELCHQYFLRYPCPTIFPSNFNPQLAGMILLK</sequence>
<gene>
    <name evidence="1" type="ORF">IQ230_20555</name>
</gene>
<protein>
    <submittedName>
        <fullName evidence="1">Pentapeptide repeat-containing protein</fullName>
    </submittedName>
</protein>
<comment type="caution">
    <text evidence="1">The sequence shown here is derived from an EMBL/GenBank/DDBJ whole genome shotgun (WGS) entry which is preliminary data.</text>
</comment>
<evidence type="ECO:0000313" key="2">
    <source>
        <dbReference type="Proteomes" id="UP000651156"/>
    </source>
</evidence>
<evidence type="ECO:0000313" key="1">
    <source>
        <dbReference type="EMBL" id="MBE9192698.1"/>
    </source>
</evidence>
<dbReference type="SUPFAM" id="SSF141571">
    <property type="entry name" value="Pentapeptide repeat-like"/>
    <property type="match status" value="1"/>
</dbReference>
<name>A0ABR9UZN2_9CHRO</name>
<proteinExistence type="predicted"/>
<reference evidence="1 2" key="1">
    <citation type="submission" date="2020-10" db="EMBL/GenBank/DDBJ databases">
        <authorList>
            <person name="Castelo-Branco R."/>
            <person name="Eusebio N."/>
            <person name="Adriana R."/>
            <person name="Vieira A."/>
            <person name="Brugerolle De Fraissinette N."/>
            <person name="Rezende De Castro R."/>
            <person name="Schneider M.P."/>
            <person name="Vasconcelos V."/>
            <person name="Leao P.N."/>
        </authorList>
    </citation>
    <scope>NUCLEOTIDE SEQUENCE [LARGE SCALE GENOMIC DNA]</scope>
    <source>
        <strain evidence="1 2">LEGE 06123</strain>
    </source>
</reference>
<accession>A0ABR9UZN2</accession>
<dbReference type="PANTHER" id="PTHR14136:SF17">
    <property type="entry name" value="BTB_POZ DOMAIN-CONTAINING PROTEIN KCTD9"/>
    <property type="match status" value="1"/>
</dbReference>